<dbReference type="CDD" id="cd18186">
    <property type="entry name" value="BTB_POZ_ZBTB_KLHL-like"/>
    <property type="match status" value="1"/>
</dbReference>
<accession>A0AAN7VLM2</accession>
<dbReference type="Pfam" id="PF00651">
    <property type="entry name" value="BTB"/>
    <property type="match status" value="1"/>
</dbReference>
<dbReference type="Gene3D" id="3.30.710.10">
    <property type="entry name" value="Potassium Channel Kv1.1, Chain A"/>
    <property type="match status" value="1"/>
</dbReference>
<dbReference type="Proteomes" id="UP001310594">
    <property type="component" value="Unassembled WGS sequence"/>
</dbReference>
<evidence type="ECO:0000313" key="2">
    <source>
        <dbReference type="EMBL" id="KAK5691952.1"/>
    </source>
</evidence>
<reference evidence="2" key="1">
    <citation type="submission" date="2023-08" db="EMBL/GenBank/DDBJ databases">
        <title>Black Yeasts Isolated from many extreme environments.</title>
        <authorList>
            <person name="Coleine C."/>
            <person name="Stajich J.E."/>
            <person name="Selbmann L."/>
        </authorList>
    </citation>
    <scope>NUCLEOTIDE SEQUENCE</scope>
    <source>
        <strain evidence="2">CCFEE 5810</strain>
    </source>
</reference>
<proteinExistence type="predicted"/>
<comment type="caution">
    <text evidence="2">The sequence shown here is derived from an EMBL/GenBank/DDBJ whole genome shotgun (WGS) entry which is preliminary data.</text>
</comment>
<organism evidence="2 3">
    <name type="scientific">Elasticomyces elasticus</name>
    <dbReference type="NCBI Taxonomy" id="574655"/>
    <lineage>
        <taxon>Eukaryota</taxon>
        <taxon>Fungi</taxon>
        <taxon>Dikarya</taxon>
        <taxon>Ascomycota</taxon>
        <taxon>Pezizomycotina</taxon>
        <taxon>Dothideomycetes</taxon>
        <taxon>Dothideomycetidae</taxon>
        <taxon>Mycosphaerellales</taxon>
        <taxon>Teratosphaeriaceae</taxon>
        <taxon>Elasticomyces</taxon>
    </lineage>
</organism>
<protein>
    <recommendedName>
        <fullName evidence="1">BTB domain-containing protein</fullName>
    </recommendedName>
</protein>
<dbReference type="InterPro" id="IPR011333">
    <property type="entry name" value="SKP1/BTB/POZ_sf"/>
</dbReference>
<dbReference type="PANTHER" id="PTHR47843">
    <property type="entry name" value="BTB DOMAIN-CONTAINING PROTEIN-RELATED"/>
    <property type="match status" value="1"/>
</dbReference>
<name>A0AAN7VLM2_9PEZI</name>
<dbReference type="PANTHER" id="PTHR47843:SF2">
    <property type="entry name" value="BTB DOMAIN-CONTAINING PROTEIN"/>
    <property type="match status" value="1"/>
</dbReference>
<sequence length="262" mass="29334">MATKRPADDDTGAARKRPRRNYGDTIVVLVGINETSFTVHQDLLCRSSCFFKTALAGDWLESREGIFRLAETNADAFRTYVDTLYTPSVHLRDLVDEAPPRFSVEDTLKAKLKAAFAQRVENTLQLCHMWALGDYLQDHRFQNKIIDTLGEQPIELFRHAAIMIWASANTTVGSPLARFLVNAFAPSLEDTTDACAVLDELTDKLPADLLIQLLKAKVSPETIDGKAKLCAAYHVHPDGIDRCDGSVDSTREWPKGKTRWQK</sequence>
<gene>
    <name evidence="2" type="ORF">LTR97_011123</name>
</gene>
<dbReference type="SUPFAM" id="SSF54695">
    <property type="entry name" value="POZ domain"/>
    <property type="match status" value="1"/>
</dbReference>
<evidence type="ECO:0000313" key="3">
    <source>
        <dbReference type="Proteomes" id="UP001310594"/>
    </source>
</evidence>
<dbReference type="InterPro" id="IPR000210">
    <property type="entry name" value="BTB/POZ_dom"/>
</dbReference>
<feature type="domain" description="BTB" evidence="1">
    <location>
        <begin position="24"/>
        <end position="93"/>
    </location>
</feature>
<dbReference type="PROSITE" id="PS50097">
    <property type="entry name" value="BTB"/>
    <property type="match status" value="1"/>
</dbReference>
<evidence type="ECO:0000259" key="1">
    <source>
        <dbReference type="PROSITE" id="PS50097"/>
    </source>
</evidence>
<dbReference type="AlphaFoldDB" id="A0AAN7VLM2"/>
<dbReference type="EMBL" id="JAVRQU010000020">
    <property type="protein sequence ID" value="KAK5691952.1"/>
    <property type="molecule type" value="Genomic_DNA"/>
</dbReference>